<dbReference type="RefSeq" id="WP_309805616.1">
    <property type="nucleotide sequence ID" value="NZ_JAVDRD010000006.1"/>
</dbReference>
<proteinExistence type="predicted"/>
<evidence type="ECO:0000313" key="3">
    <source>
        <dbReference type="Proteomes" id="UP001184150"/>
    </source>
</evidence>
<name>A0ABU1MP27_9SPHN</name>
<dbReference type="InterPro" id="IPR029058">
    <property type="entry name" value="AB_hydrolase_fold"/>
</dbReference>
<organism evidence="2 3">
    <name type="scientific">Novosphingobium capsulatum</name>
    <dbReference type="NCBI Taxonomy" id="13688"/>
    <lineage>
        <taxon>Bacteria</taxon>
        <taxon>Pseudomonadati</taxon>
        <taxon>Pseudomonadota</taxon>
        <taxon>Alphaproteobacteria</taxon>
        <taxon>Sphingomonadales</taxon>
        <taxon>Sphingomonadaceae</taxon>
        <taxon>Novosphingobium</taxon>
    </lineage>
</organism>
<dbReference type="Gene3D" id="3.40.50.1820">
    <property type="entry name" value="alpha/beta hydrolase"/>
    <property type="match status" value="1"/>
</dbReference>
<dbReference type="InterPro" id="IPR050261">
    <property type="entry name" value="FrsA_esterase"/>
</dbReference>
<comment type="caution">
    <text evidence="2">The sequence shown here is derived from an EMBL/GenBank/DDBJ whole genome shotgun (WGS) entry which is preliminary data.</text>
</comment>
<protein>
    <submittedName>
        <fullName evidence="2">Pimeloyl-ACP methyl ester carboxylesterase</fullName>
    </submittedName>
</protein>
<gene>
    <name evidence="2" type="ORF">J2792_002764</name>
</gene>
<keyword evidence="3" id="KW-1185">Reference proteome</keyword>
<dbReference type="SUPFAM" id="SSF53474">
    <property type="entry name" value="alpha/beta-Hydrolases"/>
    <property type="match status" value="1"/>
</dbReference>
<dbReference type="PANTHER" id="PTHR22946">
    <property type="entry name" value="DIENELACTONE HYDROLASE DOMAIN-CONTAINING PROTEIN-RELATED"/>
    <property type="match status" value="1"/>
</dbReference>
<accession>A0ABU1MP27</accession>
<dbReference type="InterPro" id="IPR010520">
    <property type="entry name" value="FrsA-like"/>
</dbReference>
<dbReference type="PANTHER" id="PTHR22946:SF12">
    <property type="entry name" value="CONIDIAL PIGMENT BIOSYNTHESIS PROTEIN AYG1 (AFU_ORTHOLOGUE AFUA_2G17550)"/>
    <property type="match status" value="1"/>
</dbReference>
<sequence length="386" mass="41815">MFDTEPQLPPATPDTGRPRTLDEAKAWMLDRTGKAIHPMNNLAADDTATVLATLQGLDPVNWAAAWRDAGEKAWQRAETESDPALRRKEYLRAHGFFFLGRFPCPNHPDKLACAARERDAYLAAGALMSPPLARVVVPFDGHAGEGGEVVFYYRRPQGVARPRVVVMWGGVDAWKEQMTAACDLLLARGIATIAMDGPGTGESPVKGTADAERQFLPVFDWAAAQPDLDGAKVGLLGRSFGGYWATKLAHVVPDRVAGAVNWGGGAHFMFQREWIERSRHPDSYLMELVETRMRMLGVDSWEGYIQGFAQLSLLEQGLLDRPSAPLLLVNGRGDSQCPVADIDLLVGHGSPKAVRMFPGGHMGITPQTLPTIVDWLVGAVGAGASA</sequence>
<reference evidence="2 3" key="1">
    <citation type="submission" date="2023-07" db="EMBL/GenBank/DDBJ databases">
        <title>Sorghum-associated microbial communities from plants grown in Nebraska, USA.</title>
        <authorList>
            <person name="Schachtman D."/>
        </authorList>
    </citation>
    <scope>NUCLEOTIDE SEQUENCE [LARGE SCALE GENOMIC DNA]</scope>
    <source>
        <strain evidence="2 3">DS1027</strain>
    </source>
</reference>
<dbReference type="Pfam" id="PF06500">
    <property type="entry name" value="FrsA-like"/>
    <property type="match status" value="1"/>
</dbReference>
<evidence type="ECO:0000313" key="2">
    <source>
        <dbReference type="EMBL" id="MDR6511888.1"/>
    </source>
</evidence>
<dbReference type="Proteomes" id="UP001184150">
    <property type="component" value="Unassembled WGS sequence"/>
</dbReference>
<dbReference type="EMBL" id="JAVDRD010000006">
    <property type="protein sequence ID" value="MDR6511888.1"/>
    <property type="molecule type" value="Genomic_DNA"/>
</dbReference>
<keyword evidence="1" id="KW-0378">Hydrolase</keyword>
<evidence type="ECO:0000256" key="1">
    <source>
        <dbReference type="ARBA" id="ARBA00022801"/>
    </source>
</evidence>